<organism evidence="9 10">
    <name type="scientific">Jatrophihabitans lederbergiae</name>
    <dbReference type="NCBI Taxonomy" id="3075547"/>
    <lineage>
        <taxon>Bacteria</taxon>
        <taxon>Bacillati</taxon>
        <taxon>Actinomycetota</taxon>
        <taxon>Actinomycetes</taxon>
        <taxon>Jatrophihabitantales</taxon>
        <taxon>Jatrophihabitantaceae</taxon>
        <taxon>Jatrophihabitans</taxon>
    </lineage>
</organism>
<accession>A0ABU2J6P1</accession>
<evidence type="ECO:0000256" key="4">
    <source>
        <dbReference type="ARBA" id="ARBA00023125"/>
    </source>
</evidence>
<dbReference type="Gene3D" id="1.10.150.20">
    <property type="entry name" value="5' to 3' exonuclease, C-terminal subdomain"/>
    <property type="match status" value="1"/>
</dbReference>
<gene>
    <name evidence="9" type="ORF">RM423_04570</name>
</gene>
<keyword evidence="1" id="KW-0540">Nuclease</keyword>
<dbReference type="InterPro" id="IPR008918">
    <property type="entry name" value="HhH2"/>
</dbReference>
<evidence type="ECO:0000256" key="7">
    <source>
        <dbReference type="SAM" id="MobiDB-lite"/>
    </source>
</evidence>
<comment type="function">
    <text evidence="5">5'-3' exonuclease acting preferentially on double-stranded DNA.</text>
</comment>
<dbReference type="InterPro" id="IPR020046">
    <property type="entry name" value="5-3_exonucl_a-hlix_arch_N"/>
</dbReference>
<evidence type="ECO:0000256" key="1">
    <source>
        <dbReference type="ARBA" id="ARBA00022722"/>
    </source>
</evidence>
<sequence>MENAPVLLAIDGNSLVHRSFHAQAGSGLRSSDGRPLWAIRGLLTQLVAAAERIAPAAIVVGFDDAAASLRRERWPQYKATRTVKLETLVSQLDGAAQVLREMGVAVVVPDGLEADDVLASAARFAPTVGATTVIMTSDRDSFALIDEHTRVLRIINGGVDASPMLTPERLVTLLGVRPHQYRDFAALRGDPSDNLPGVRGIGPKTAAKLLTALGSAAAAFEDLAAGGARVVAAVGQAVADKLAEPAAREAWALNCQVMRMHANLDLGVRLAGDGAGQLPLQPDAVSQAFSAHQLTWTAPSALQALCHQEAPERPVRTASWTEREFSGAAPSLGHRPGRRHPPLPPRQTERQKAAAKRLAAASAQLSLFD</sequence>
<dbReference type="Gene3D" id="3.40.50.1010">
    <property type="entry name" value="5'-nuclease"/>
    <property type="match status" value="1"/>
</dbReference>
<comment type="caution">
    <text evidence="9">The sequence shown here is derived from an EMBL/GenBank/DDBJ whole genome shotgun (WGS) entry which is preliminary data.</text>
</comment>
<evidence type="ECO:0000313" key="9">
    <source>
        <dbReference type="EMBL" id="MDT0260662.1"/>
    </source>
</evidence>
<dbReference type="InterPro" id="IPR038969">
    <property type="entry name" value="FEN"/>
</dbReference>
<dbReference type="Proteomes" id="UP001183176">
    <property type="component" value="Unassembled WGS sequence"/>
</dbReference>
<proteinExistence type="predicted"/>
<feature type="region of interest" description="Disordered" evidence="7">
    <location>
        <begin position="326"/>
        <end position="369"/>
    </location>
</feature>
<dbReference type="CDD" id="cd09859">
    <property type="entry name" value="PIN_53EXO"/>
    <property type="match status" value="1"/>
</dbReference>
<dbReference type="InterPro" id="IPR002421">
    <property type="entry name" value="5-3_exonuclease"/>
</dbReference>
<name>A0ABU2J6P1_9ACTN</name>
<dbReference type="EMBL" id="JAVREH010000004">
    <property type="protein sequence ID" value="MDT0260662.1"/>
    <property type="molecule type" value="Genomic_DNA"/>
</dbReference>
<evidence type="ECO:0000313" key="10">
    <source>
        <dbReference type="Proteomes" id="UP001183176"/>
    </source>
</evidence>
<dbReference type="CDD" id="cd09898">
    <property type="entry name" value="H3TH_53EXO"/>
    <property type="match status" value="1"/>
</dbReference>
<dbReference type="Pfam" id="PF01367">
    <property type="entry name" value="5_3_exonuc"/>
    <property type="match status" value="1"/>
</dbReference>
<dbReference type="InterPro" id="IPR029060">
    <property type="entry name" value="PIN-like_dom_sf"/>
</dbReference>
<keyword evidence="3 9" id="KW-0269">Exonuclease</keyword>
<dbReference type="InterPro" id="IPR020045">
    <property type="entry name" value="DNA_polI_H3TH"/>
</dbReference>
<dbReference type="PANTHER" id="PTHR42646">
    <property type="entry name" value="FLAP ENDONUCLEASE XNI"/>
    <property type="match status" value="1"/>
</dbReference>
<dbReference type="RefSeq" id="WP_311421819.1">
    <property type="nucleotide sequence ID" value="NZ_JAVREH010000004.1"/>
</dbReference>
<dbReference type="SMART" id="SM00279">
    <property type="entry name" value="HhH2"/>
    <property type="match status" value="1"/>
</dbReference>
<dbReference type="InterPro" id="IPR036279">
    <property type="entry name" value="5-3_exonuclease_C_sf"/>
</dbReference>
<evidence type="ECO:0000256" key="5">
    <source>
        <dbReference type="ARBA" id="ARBA00049957"/>
    </source>
</evidence>
<dbReference type="PANTHER" id="PTHR42646:SF2">
    <property type="entry name" value="5'-3' EXONUCLEASE FAMILY PROTEIN"/>
    <property type="match status" value="1"/>
</dbReference>
<dbReference type="SUPFAM" id="SSF47807">
    <property type="entry name" value="5' to 3' exonuclease, C-terminal subdomain"/>
    <property type="match status" value="1"/>
</dbReference>
<keyword evidence="10" id="KW-1185">Reference proteome</keyword>
<keyword evidence="4" id="KW-0238">DNA-binding</keyword>
<feature type="domain" description="5'-3' exonuclease" evidence="8">
    <location>
        <begin position="4"/>
        <end position="276"/>
    </location>
</feature>
<dbReference type="Pfam" id="PF02739">
    <property type="entry name" value="5_3_exonuc_N"/>
    <property type="match status" value="1"/>
</dbReference>
<dbReference type="SUPFAM" id="SSF88723">
    <property type="entry name" value="PIN domain-like"/>
    <property type="match status" value="1"/>
</dbReference>
<reference evidence="10" key="1">
    <citation type="submission" date="2023-07" db="EMBL/GenBank/DDBJ databases">
        <title>30 novel species of actinomycetes from the DSMZ collection.</title>
        <authorList>
            <person name="Nouioui I."/>
        </authorList>
    </citation>
    <scope>NUCLEOTIDE SEQUENCE [LARGE SCALE GENOMIC DNA]</scope>
    <source>
        <strain evidence="10">DSM 44399</strain>
    </source>
</reference>
<evidence type="ECO:0000256" key="3">
    <source>
        <dbReference type="ARBA" id="ARBA00022839"/>
    </source>
</evidence>
<evidence type="ECO:0000259" key="8">
    <source>
        <dbReference type="SMART" id="SM00475"/>
    </source>
</evidence>
<feature type="compositionally biased region" description="Low complexity" evidence="7">
    <location>
        <begin position="356"/>
        <end position="369"/>
    </location>
</feature>
<protein>
    <recommendedName>
        <fullName evidence="6">5'-3' exonuclease</fullName>
    </recommendedName>
</protein>
<evidence type="ECO:0000256" key="2">
    <source>
        <dbReference type="ARBA" id="ARBA00022801"/>
    </source>
</evidence>
<dbReference type="GO" id="GO:0004527">
    <property type="term" value="F:exonuclease activity"/>
    <property type="evidence" value="ECO:0007669"/>
    <property type="project" value="UniProtKB-KW"/>
</dbReference>
<evidence type="ECO:0000256" key="6">
    <source>
        <dbReference type="ARBA" id="ARBA00050026"/>
    </source>
</evidence>
<keyword evidence="2" id="KW-0378">Hydrolase</keyword>
<dbReference type="SMART" id="SM00475">
    <property type="entry name" value="53EXOc"/>
    <property type="match status" value="1"/>
</dbReference>